<evidence type="ECO:0000313" key="4">
    <source>
        <dbReference type="EMBL" id="CAF4399164.1"/>
    </source>
</evidence>
<dbReference type="InterPro" id="IPR036640">
    <property type="entry name" value="ABC1_TM_sf"/>
</dbReference>
<comment type="caution">
    <text evidence="4">The sequence shown here is derived from an EMBL/GenBank/DDBJ whole genome shotgun (WGS) entry which is preliminary data.</text>
</comment>
<keyword evidence="3" id="KW-0472">Membrane</keyword>
<evidence type="ECO:0000313" key="5">
    <source>
        <dbReference type="Proteomes" id="UP000663836"/>
    </source>
</evidence>
<protein>
    <submittedName>
        <fullName evidence="4">Uncharacterized protein</fullName>
    </submittedName>
</protein>
<dbReference type="AlphaFoldDB" id="A0A820PAQ6"/>
<gene>
    <name evidence="4" type="ORF">JBS370_LOCUS43391</name>
</gene>
<keyword evidence="1" id="KW-0812">Transmembrane</keyword>
<keyword evidence="2" id="KW-1133">Transmembrane helix</keyword>
<name>A0A820PAQ6_9BILA</name>
<reference evidence="4" key="1">
    <citation type="submission" date="2021-02" db="EMBL/GenBank/DDBJ databases">
        <authorList>
            <person name="Nowell W R."/>
        </authorList>
    </citation>
    <scope>NUCLEOTIDE SEQUENCE</scope>
</reference>
<proteinExistence type="predicted"/>
<evidence type="ECO:0000256" key="1">
    <source>
        <dbReference type="ARBA" id="ARBA00022692"/>
    </source>
</evidence>
<organism evidence="4 5">
    <name type="scientific">Rotaria sordida</name>
    <dbReference type="NCBI Taxonomy" id="392033"/>
    <lineage>
        <taxon>Eukaryota</taxon>
        <taxon>Metazoa</taxon>
        <taxon>Spiralia</taxon>
        <taxon>Gnathifera</taxon>
        <taxon>Rotifera</taxon>
        <taxon>Eurotatoria</taxon>
        <taxon>Bdelloidea</taxon>
        <taxon>Philodinida</taxon>
        <taxon>Philodinidae</taxon>
        <taxon>Rotaria</taxon>
    </lineage>
</organism>
<evidence type="ECO:0000256" key="2">
    <source>
        <dbReference type="ARBA" id="ARBA00022989"/>
    </source>
</evidence>
<sequence>MGSTYATQAIENIRTVVSLHLEDNFIQLYEEAFDRDFRY</sequence>
<dbReference type="GO" id="GO:0005524">
    <property type="term" value="F:ATP binding"/>
    <property type="evidence" value="ECO:0007669"/>
    <property type="project" value="InterPro"/>
</dbReference>
<dbReference type="Proteomes" id="UP000663836">
    <property type="component" value="Unassembled WGS sequence"/>
</dbReference>
<dbReference type="EMBL" id="CAJOBD010066501">
    <property type="protein sequence ID" value="CAF4399164.1"/>
    <property type="molecule type" value="Genomic_DNA"/>
</dbReference>
<dbReference type="Gene3D" id="1.20.1560.10">
    <property type="entry name" value="ABC transporter type 1, transmembrane domain"/>
    <property type="match status" value="1"/>
</dbReference>
<evidence type="ECO:0000256" key="3">
    <source>
        <dbReference type="ARBA" id="ARBA00023136"/>
    </source>
</evidence>
<dbReference type="GO" id="GO:0016020">
    <property type="term" value="C:membrane"/>
    <property type="evidence" value="ECO:0007669"/>
    <property type="project" value="InterPro"/>
</dbReference>
<accession>A0A820PAQ6</accession>
<feature type="non-terminal residue" evidence="4">
    <location>
        <position position="1"/>
    </location>
</feature>